<dbReference type="PANTHER" id="PTHR11069:SF23">
    <property type="entry name" value="LYSOSOMAL ACID GLUCOSYLCERAMIDASE"/>
    <property type="match status" value="1"/>
</dbReference>
<organism evidence="7 8">
    <name type="scientific">Plectosphaerella cucumerina</name>
    <dbReference type="NCBI Taxonomy" id="40658"/>
    <lineage>
        <taxon>Eukaryota</taxon>
        <taxon>Fungi</taxon>
        <taxon>Dikarya</taxon>
        <taxon>Ascomycota</taxon>
        <taxon>Pezizomycotina</taxon>
        <taxon>Sordariomycetes</taxon>
        <taxon>Hypocreomycetidae</taxon>
        <taxon>Glomerellales</taxon>
        <taxon>Plectosphaerellaceae</taxon>
        <taxon>Plectosphaerella</taxon>
    </lineage>
</organism>
<dbReference type="InterPro" id="IPR017853">
    <property type="entry name" value="GH"/>
</dbReference>
<keyword evidence="3" id="KW-0378">Hydrolase</keyword>
<dbReference type="Gene3D" id="2.60.40.1180">
    <property type="entry name" value="Golgi alpha-mannosidase II"/>
    <property type="match status" value="1"/>
</dbReference>
<reference evidence="7" key="1">
    <citation type="journal article" date="2021" name="Nat. Commun.">
        <title>Genetic determinants of endophytism in the Arabidopsis root mycobiome.</title>
        <authorList>
            <person name="Mesny F."/>
            <person name="Miyauchi S."/>
            <person name="Thiergart T."/>
            <person name="Pickel B."/>
            <person name="Atanasova L."/>
            <person name="Karlsson M."/>
            <person name="Huettel B."/>
            <person name="Barry K.W."/>
            <person name="Haridas S."/>
            <person name="Chen C."/>
            <person name="Bauer D."/>
            <person name="Andreopoulos W."/>
            <person name="Pangilinan J."/>
            <person name="LaButti K."/>
            <person name="Riley R."/>
            <person name="Lipzen A."/>
            <person name="Clum A."/>
            <person name="Drula E."/>
            <person name="Henrissat B."/>
            <person name="Kohler A."/>
            <person name="Grigoriev I.V."/>
            <person name="Martin F.M."/>
            <person name="Hacquard S."/>
        </authorList>
    </citation>
    <scope>NUCLEOTIDE SEQUENCE</scope>
    <source>
        <strain evidence="7">MPI-CAGE-AT-0016</strain>
    </source>
</reference>
<dbReference type="GO" id="GO:0016020">
    <property type="term" value="C:membrane"/>
    <property type="evidence" value="ECO:0007669"/>
    <property type="project" value="GOC"/>
</dbReference>
<dbReference type="InterPro" id="IPR033452">
    <property type="entry name" value="GH30_C"/>
</dbReference>
<accession>A0A8K0T8I1</accession>
<keyword evidence="2 4" id="KW-0732">Signal</keyword>
<evidence type="ECO:0000313" key="8">
    <source>
        <dbReference type="Proteomes" id="UP000813385"/>
    </source>
</evidence>
<feature type="chain" id="PRO_5035418903" evidence="4">
    <location>
        <begin position="27"/>
        <end position="479"/>
    </location>
</feature>
<protein>
    <submittedName>
        <fullName evidence="7">Cellulosome enzyme</fullName>
    </submittedName>
</protein>
<dbReference type="Proteomes" id="UP000813385">
    <property type="component" value="Unassembled WGS sequence"/>
</dbReference>
<sequence length="479" mass="50531">MQSEPSAGSLKKALALLACFSSSVLAQSAVTVNVGTKFQTIEGFGVSQAFGRAKEIQNAPASLQKQGLDYLFSTTTGAGFTIIRNRIGSGGNGDSILPTSPGSPSGTPSYRWDNDDRGQVWFSKQAMSYGVKTIYADAWSAPGFMKTSGNEATPGFLCGTTGHTCSSGDWRQAYANFLSQYIKSYSQAGIPVTHVGFLNEPDYEPDYSQMQISTNAQEANSFIPTLYNTLRANGQSNIKIACCDAVGWPMAETHTKAMVAAGMEQYLGIVTGHTYGGDANKALSTKLPVWVTEGAPLSIPFTTTWYSNGGQAEGMTWATKLAVGFVNSNLSAFVFWQGFQIKQTQSSSHLVDSSDGVTATPSGIFWAFAMWSRHIRPGARRLGTSGSVANTITGAFQNTDGSIVVVFTNSGAAAQSSSVAFNGYTASAASAWVTDSSRKFASLAASVSRGAVTVSIPARSVVTVKLTGKSGTTARPRRP</sequence>
<dbReference type="Gene3D" id="3.20.20.80">
    <property type="entry name" value="Glycosidases"/>
    <property type="match status" value="1"/>
</dbReference>
<name>A0A8K0T8I1_9PEZI</name>
<dbReference type="InterPro" id="IPR001139">
    <property type="entry name" value="Glyco_hydro_30"/>
</dbReference>
<dbReference type="SUPFAM" id="SSF51011">
    <property type="entry name" value="Glycosyl hydrolase domain"/>
    <property type="match status" value="1"/>
</dbReference>
<dbReference type="Pfam" id="PF17189">
    <property type="entry name" value="Glyco_hydro_30C"/>
    <property type="match status" value="1"/>
</dbReference>
<dbReference type="GO" id="GO:0006680">
    <property type="term" value="P:glucosylceramide catabolic process"/>
    <property type="evidence" value="ECO:0007669"/>
    <property type="project" value="TreeGrafter"/>
</dbReference>
<dbReference type="SUPFAM" id="SSF51445">
    <property type="entry name" value="(Trans)glycosidases"/>
    <property type="match status" value="1"/>
</dbReference>
<comment type="similarity">
    <text evidence="1">Belongs to the glycosyl hydrolase 30 family.</text>
</comment>
<evidence type="ECO:0000256" key="1">
    <source>
        <dbReference type="ARBA" id="ARBA00005382"/>
    </source>
</evidence>
<comment type="caution">
    <text evidence="7">The sequence shown here is derived from an EMBL/GenBank/DDBJ whole genome shotgun (WGS) entry which is preliminary data.</text>
</comment>
<evidence type="ECO:0000259" key="6">
    <source>
        <dbReference type="Pfam" id="PF17189"/>
    </source>
</evidence>
<evidence type="ECO:0000256" key="4">
    <source>
        <dbReference type="SAM" id="SignalP"/>
    </source>
</evidence>
<feature type="domain" description="Glycosyl hydrolase family 30 beta sandwich" evidence="6">
    <location>
        <begin position="378"/>
        <end position="464"/>
    </location>
</feature>
<dbReference type="Pfam" id="PF02057">
    <property type="entry name" value="Glyco_hydro_59"/>
    <property type="match status" value="1"/>
</dbReference>
<evidence type="ECO:0000259" key="5">
    <source>
        <dbReference type="Pfam" id="PF02057"/>
    </source>
</evidence>
<keyword evidence="8" id="KW-1185">Reference proteome</keyword>
<dbReference type="GO" id="GO:0004348">
    <property type="term" value="F:glucosylceramidase activity"/>
    <property type="evidence" value="ECO:0007669"/>
    <property type="project" value="InterPro"/>
</dbReference>
<dbReference type="PANTHER" id="PTHR11069">
    <property type="entry name" value="GLUCOSYLCERAMIDASE"/>
    <property type="match status" value="1"/>
</dbReference>
<dbReference type="EMBL" id="JAGPXD010000005">
    <property type="protein sequence ID" value="KAH7353290.1"/>
    <property type="molecule type" value="Genomic_DNA"/>
</dbReference>
<dbReference type="InterPro" id="IPR013780">
    <property type="entry name" value="Glyco_hydro_b"/>
</dbReference>
<evidence type="ECO:0000256" key="3">
    <source>
        <dbReference type="ARBA" id="ARBA00022801"/>
    </source>
</evidence>
<dbReference type="InterPro" id="IPR049161">
    <property type="entry name" value="GH59_cat"/>
</dbReference>
<evidence type="ECO:0000256" key="2">
    <source>
        <dbReference type="ARBA" id="ARBA00022729"/>
    </source>
</evidence>
<evidence type="ECO:0000313" key="7">
    <source>
        <dbReference type="EMBL" id="KAH7353290.1"/>
    </source>
</evidence>
<gene>
    <name evidence="7" type="ORF">B0T11DRAFT_356309</name>
</gene>
<feature type="domain" description="Glycosyl hydrolase family 59 catalytic" evidence="5">
    <location>
        <begin position="43"/>
        <end position="337"/>
    </location>
</feature>
<dbReference type="AlphaFoldDB" id="A0A8K0T8I1"/>
<proteinExistence type="inferred from homology"/>
<dbReference type="OrthoDB" id="2012278at2759"/>
<feature type="signal peptide" evidence="4">
    <location>
        <begin position="1"/>
        <end position="26"/>
    </location>
</feature>